<dbReference type="AlphaFoldDB" id="A0A9Q0BSZ2"/>
<dbReference type="EMBL" id="JAMKOV010000002">
    <property type="protein sequence ID" value="KAI8042785.1"/>
    <property type="molecule type" value="Genomic_DNA"/>
</dbReference>
<proteinExistence type="predicted"/>
<dbReference type="Proteomes" id="UP001059596">
    <property type="component" value="Unassembled WGS sequence"/>
</dbReference>
<accession>A0A9Q0BSZ2</accession>
<gene>
    <name evidence="1" type="ORF">M5D96_004108</name>
</gene>
<name>A0A9Q0BSZ2_9MUSC</name>
<evidence type="ECO:0000313" key="2">
    <source>
        <dbReference type="Proteomes" id="UP001059596"/>
    </source>
</evidence>
<organism evidence="1 2">
    <name type="scientific">Drosophila gunungcola</name>
    <name type="common">fruit fly</name>
    <dbReference type="NCBI Taxonomy" id="103775"/>
    <lineage>
        <taxon>Eukaryota</taxon>
        <taxon>Metazoa</taxon>
        <taxon>Ecdysozoa</taxon>
        <taxon>Arthropoda</taxon>
        <taxon>Hexapoda</taxon>
        <taxon>Insecta</taxon>
        <taxon>Pterygota</taxon>
        <taxon>Neoptera</taxon>
        <taxon>Endopterygota</taxon>
        <taxon>Diptera</taxon>
        <taxon>Brachycera</taxon>
        <taxon>Muscomorpha</taxon>
        <taxon>Ephydroidea</taxon>
        <taxon>Drosophilidae</taxon>
        <taxon>Drosophila</taxon>
        <taxon>Sophophora</taxon>
    </lineage>
</organism>
<feature type="non-terminal residue" evidence="1">
    <location>
        <position position="51"/>
    </location>
</feature>
<protein>
    <submittedName>
        <fullName evidence="1">Uncharacterized protein</fullName>
    </submittedName>
</protein>
<reference evidence="1" key="1">
    <citation type="journal article" date="2023" name="Genome Biol. Evol.">
        <title>Long-read-based Genome Assembly of Drosophila gunungcola Reveals Fewer Chemosensory Genes in Flower-breeding Species.</title>
        <authorList>
            <person name="Negi A."/>
            <person name="Liao B.Y."/>
            <person name="Yeh S.D."/>
        </authorList>
    </citation>
    <scope>NUCLEOTIDE SEQUENCE</scope>
    <source>
        <strain evidence="1">Sukarami</strain>
    </source>
</reference>
<keyword evidence="2" id="KW-1185">Reference proteome</keyword>
<comment type="caution">
    <text evidence="1">The sequence shown here is derived from an EMBL/GenBank/DDBJ whole genome shotgun (WGS) entry which is preliminary data.</text>
</comment>
<sequence>MKFGCKFGRAGINNKARNFDCLGLLKKSNYCTSMFLQRRRNYQLNSIKALT</sequence>
<evidence type="ECO:0000313" key="1">
    <source>
        <dbReference type="EMBL" id="KAI8042785.1"/>
    </source>
</evidence>